<dbReference type="PIRSF" id="PIRSF005457">
    <property type="entry name" value="Glx"/>
    <property type="match status" value="1"/>
</dbReference>
<dbReference type="EMBL" id="NRSH01000108">
    <property type="protein sequence ID" value="MBK1727173.1"/>
    <property type="molecule type" value="Genomic_DNA"/>
</dbReference>
<feature type="binding site" evidence="7">
    <location>
        <position position="55"/>
    </location>
    <ligand>
        <name>Zn(2+)</name>
        <dbReference type="ChEBI" id="CHEBI:29105"/>
        <label>1</label>
    </ligand>
</feature>
<dbReference type="GO" id="GO:0016787">
    <property type="term" value="F:hydrolase activity"/>
    <property type="evidence" value="ECO:0007669"/>
    <property type="project" value="UniProtKB-KW"/>
</dbReference>
<evidence type="ECO:0000256" key="7">
    <source>
        <dbReference type="HAMAP-Rule" id="MF_01374"/>
    </source>
</evidence>
<keyword evidence="6 7" id="KW-0862">Zinc</keyword>
<evidence type="ECO:0000256" key="5">
    <source>
        <dbReference type="ARBA" id="ARBA00022801"/>
    </source>
</evidence>
<feature type="binding site" evidence="7">
    <location>
        <position position="57"/>
    </location>
    <ligand>
        <name>Zn(2+)</name>
        <dbReference type="ChEBI" id="CHEBI:29105"/>
        <label>1</label>
    </ligand>
</feature>
<evidence type="ECO:0000256" key="6">
    <source>
        <dbReference type="ARBA" id="ARBA00022833"/>
    </source>
</evidence>
<dbReference type="RefSeq" id="WP_200259917.1">
    <property type="nucleotide sequence ID" value="NZ_NRSH01000108.1"/>
</dbReference>
<comment type="cofactor">
    <cofactor evidence="7">
        <name>Zn(2+)</name>
        <dbReference type="ChEBI" id="CHEBI:29105"/>
    </cofactor>
    <text evidence="7">Binds 2 Zn(2+) ions per subunit.</text>
</comment>
<feature type="binding site" evidence="7">
    <location>
        <position position="129"/>
    </location>
    <ligand>
        <name>Zn(2+)</name>
        <dbReference type="ChEBI" id="CHEBI:29105"/>
        <label>1</label>
    </ligand>
</feature>
<dbReference type="EC" id="3.1.2.6" evidence="7"/>
<keyword evidence="10" id="KW-1185">Reference proteome</keyword>
<comment type="catalytic activity">
    <reaction evidence="1 7">
        <text>an S-(2-hydroxyacyl)glutathione + H2O = a 2-hydroxy carboxylate + glutathione + H(+)</text>
        <dbReference type="Rhea" id="RHEA:21864"/>
        <dbReference type="ChEBI" id="CHEBI:15377"/>
        <dbReference type="ChEBI" id="CHEBI:15378"/>
        <dbReference type="ChEBI" id="CHEBI:57925"/>
        <dbReference type="ChEBI" id="CHEBI:58896"/>
        <dbReference type="ChEBI" id="CHEBI:71261"/>
        <dbReference type="EC" id="3.1.2.6"/>
    </reaction>
</comment>
<dbReference type="SMART" id="SM00849">
    <property type="entry name" value="Lactamase_B"/>
    <property type="match status" value="1"/>
</dbReference>
<evidence type="ECO:0000313" key="10">
    <source>
        <dbReference type="Proteomes" id="UP000738126"/>
    </source>
</evidence>
<reference evidence="9 10" key="1">
    <citation type="journal article" date="2020" name="Microorganisms">
        <title>Osmotic Adaptation and Compatible Solute Biosynthesis of Phototrophic Bacteria as Revealed from Genome Analyses.</title>
        <authorList>
            <person name="Imhoff J.F."/>
            <person name="Rahn T."/>
            <person name="Kunzel S."/>
            <person name="Keller A."/>
            <person name="Neulinger S.C."/>
        </authorList>
    </citation>
    <scope>NUCLEOTIDE SEQUENCE [LARGE SCALE GENOMIC DNA]</scope>
    <source>
        <strain evidence="9 10">DSM 15116</strain>
    </source>
</reference>
<evidence type="ECO:0000259" key="8">
    <source>
        <dbReference type="SMART" id="SM00849"/>
    </source>
</evidence>
<comment type="function">
    <text evidence="7">Thiolesterase that catalyzes the hydrolysis of S-D-lactoyl-glutathione to form glutathione and D-lactic acid.</text>
</comment>
<dbReference type="Gene3D" id="3.60.15.10">
    <property type="entry name" value="Ribonuclease Z/Hydroxyacylglutathione hydrolase-like"/>
    <property type="match status" value="1"/>
</dbReference>
<dbReference type="Pfam" id="PF16123">
    <property type="entry name" value="HAGH_C"/>
    <property type="match status" value="1"/>
</dbReference>
<dbReference type="InterPro" id="IPR001279">
    <property type="entry name" value="Metallo-B-lactamas"/>
</dbReference>
<dbReference type="NCBIfam" id="TIGR03413">
    <property type="entry name" value="GSH_gloB"/>
    <property type="match status" value="1"/>
</dbReference>
<dbReference type="InterPro" id="IPR035680">
    <property type="entry name" value="Clx_II_MBL"/>
</dbReference>
<dbReference type="PROSITE" id="PS00743">
    <property type="entry name" value="BETA_LACTAMASE_B_1"/>
    <property type="match status" value="1"/>
</dbReference>
<comment type="subunit">
    <text evidence="7">Monomer.</text>
</comment>
<dbReference type="HAMAP" id="MF_01374">
    <property type="entry name" value="Glyoxalase_2"/>
    <property type="match status" value="1"/>
</dbReference>
<keyword evidence="4 7" id="KW-0479">Metal-binding</keyword>
<dbReference type="InterPro" id="IPR017782">
    <property type="entry name" value="Hydroxyacylglutathione_Hdrlase"/>
</dbReference>
<comment type="similarity">
    <text evidence="3 7">Belongs to the metallo-beta-lactamase superfamily. Glyoxalase II family.</text>
</comment>
<protein>
    <recommendedName>
        <fullName evidence="7">Hydroxyacylglutathione hydrolase</fullName>
        <ecNumber evidence="7">3.1.2.6</ecNumber>
    </recommendedName>
    <alternativeName>
        <fullName evidence="7">Glyoxalase II</fullName>
        <shortName evidence="7">Glx II</shortName>
    </alternativeName>
</protein>
<feature type="binding site" evidence="7">
    <location>
        <position position="60"/>
    </location>
    <ligand>
        <name>Zn(2+)</name>
        <dbReference type="ChEBI" id="CHEBI:29105"/>
        <label>2</label>
    </ligand>
</feature>
<comment type="caution">
    <text evidence="9">The sequence shown here is derived from an EMBL/GenBank/DDBJ whole genome shotgun (WGS) entry which is preliminary data.</text>
</comment>
<evidence type="ECO:0000256" key="4">
    <source>
        <dbReference type="ARBA" id="ARBA00022723"/>
    </source>
</evidence>
<accession>A0ABS1E611</accession>
<dbReference type="PANTHER" id="PTHR43705:SF1">
    <property type="entry name" value="HYDROXYACYLGLUTATHIONE HYDROLASE GLOB"/>
    <property type="match status" value="1"/>
</dbReference>
<feature type="binding site" evidence="7">
    <location>
        <position position="112"/>
    </location>
    <ligand>
        <name>Zn(2+)</name>
        <dbReference type="ChEBI" id="CHEBI:29105"/>
        <label>1</label>
    </ligand>
</feature>
<dbReference type="InterPro" id="IPR050110">
    <property type="entry name" value="Glyoxalase_II_hydrolase"/>
</dbReference>
<feature type="binding site" evidence="7">
    <location>
        <position position="59"/>
    </location>
    <ligand>
        <name>Zn(2+)</name>
        <dbReference type="ChEBI" id="CHEBI:29105"/>
        <label>2</label>
    </ligand>
</feature>
<feature type="binding site" evidence="7">
    <location>
        <position position="167"/>
    </location>
    <ligand>
        <name>Zn(2+)</name>
        <dbReference type="ChEBI" id="CHEBI:29105"/>
        <label>2</label>
    </ligand>
</feature>
<sequence>MIDLQAVTALADNYIWIAPAPGNHRVLIVDPGDAEPARAWLREHGAQPAAILLTHHHGDHVGGAAELARAYGAPVYGPATERIGAVDHPVGGGARLEIDGFGTIEVLDVPGHTAGHIAYHGDGALFCGDALFAGGCGRVFEGTAEQMHASLQRLAGLPGETRVCCGHEYTVKNLEFAARVEPGNERLARRLEHARALRQQGRPTVPSTLEEERATNPFLRTDSAEVQAAAERRAGQPLADAAAVFATLRRWKDQGG</sequence>
<organism evidence="9 10">
    <name type="scientific">Halorhodospira neutriphila</name>
    <dbReference type="NCBI Taxonomy" id="168379"/>
    <lineage>
        <taxon>Bacteria</taxon>
        <taxon>Pseudomonadati</taxon>
        <taxon>Pseudomonadota</taxon>
        <taxon>Gammaproteobacteria</taxon>
        <taxon>Chromatiales</taxon>
        <taxon>Ectothiorhodospiraceae</taxon>
        <taxon>Halorhodospira</taxon>
    </lineage>
</organism>
<comment type="pathway">
    <text evidence="2 7">Secondary metabolite metabolism; methylglyoxal degradation; (R)-lactate from methylglyoxal: step 2/2.</text>
</comment>
<feature type="binding site" evidence="7">
    <location>
        <position position="129"/>
    </location>
    <ligand>
        <name>Zn(2+)</name>
        <dbReference type="ChEBI" id="CHEBI:29105"/>
        <label>2</label>
    </ligand>
</feature>
<dbReference type="Proteomes" id="UP000738126">
    <property type="component" value="Unassembled WGS sequence"/>
</dbReference>
<evidence type="ECO:0000313" key="9">
    <source>
        <dbReference type="EMBL" id="MBK1727173.1"/>
    </source>
</evidence>
<dbReference type="InterPro" id="IPR001018">
    <property type="entry name" value="Beta-lactamase_class-B_CS"/>
</dbReference>
<dbReference type="CDD" id="cd07723">
    <property type="entry name" value="hydroxyacylglutathione_hydrolase_MBL-fold"/>
    <property type="match status" value="1"/>
</dbReference>
<evidence type="ECO:0000256" key="1">
    <source>
        <dbReference type="ARBA" id="ARBA00001623"/>
    </source>
</evidence>
<dbReference type="Pfam" id="PF00753">
    <property type="entry name" value="Lactamase_B"/>
    <property type="match status" value="1"/>
</dbReference>
<dbReference type="InterPro" id="IPR032282">
    <property type="entry name" value="HAGH_C"/>
</dbReference>
<gene>
    <name evidence="7 9" type="primary">gloB</name>
    <name evidence="9" type="ORF">CKO13_09105</name>
</gene>
<dbReference type="InterPro" id="IPR036866">
    <property type="entry name" value="RibonucZ/Hydroxyglut_hydro"/>
</dbReference>
<evidence type="ECO:0000256" key="3">
    <source>
        <dbReference type="ARBA" id="ARBA00006759"/>
    </source>
</evidence>
<keyword evidence="5 7" id="KW-0378">Hydrolase</keyword>
<dbReference type="PANTHER" id="PTHR43705">
    <property type="entry name" value="HYDROXYACYLGLUTATHIONE HYDROLASE"/>
    <property type="match status" value="1"/>
</dbReference>
<proteinExistence type="inferred from homology"/>
<feature type="domain" description="Metallo-beta-lactamase" evidence="8">
    <location>
        <begin position="12"/>
        <end position="167"/>
    </location>
</feature>
<evidence type="ECO:0000256" key="2">
    <source>
        <dbReference type="ARBA" id="ARBA00004963"/>
    </source>
</evidence>
<dbReference type="SUPFAM" id="SSF56281">
    <property type="entry name" value="Metallo-hydrolase/oxidoreductase"/>
    <property type="match status" value="1"/>
</dbReference>
<name>A0ABS1E611_9GAMM</name>